<dbReference type="Proteomes" id="UP001378960">
    <property type="component" value="Unassembled WGS sequence"/>
</dbReference>
<evidence type="ECO:0000256" key="2">
    <source>
        <dbReference type="ARBA" id="ARBA00012682"/>
    </source>
</evidence>
<feature type="binding site" evidence="7">
    <location>
        <position position="48"/>
    </location>
    <ligand>
        <name>Mn(2+)</name>
        <dbReference type="ChEBI" id="CHEBI:29035"/>
    </ligand>
</feature>
<comment type="caution">
    <text evidence="11">The sequence shown here is derived from an EMBL/GenBank/DDBJ whole genome shotgun (WGS) entry which is preliminary data.</text>
</comment>
<dbReference type="SUPFAM" id="SSF46609">
    <property type="entry name" value="Fe,Mn superoxide dismutase (SOD), N-terminal domain"/>
    <property type="match status" value="1"/>
</dbReference>
<evidence type="ECO:0000256" key="7">
    <source>
        <dbReference type="PIRSR" id="PIRSR000349-1"/>
    </source>
</evidence>
<dbReference type="FunFam" id="1.10.287.990:FF:000001">
    <property type="entry name" value="Superoxide dismutase"/>
    <property type="match status" value="1"/>
</dbReference>
<dbReference type="Gene3D" id="1.10.287.990">
    <property type="entry name" value="Fe,Mn superoxide dismutase (SOD) domain"/>
    <property type="match status" value="1"/>
</dbReference>
<evidence type="ECO:0000256" key="3">
    <source>
        <dbReference type="ARBA" id="ARBA00022723"/>
    </source>
</evidence>
<dbReference type="PANTHER" id="PTHR11404:SF6">
    <property type="entry name" value="SUPEROXIDE DISMUTASE [MN], MITOCHONDRIAL"/>
    <property type="match status" value="1"/>
</dbReference>
<dbReference type="Pfam" id="PF02777">
    <property type="entry name" value="Sod_Fe_C"/>
    <property type="match status" value="1"/>
</dbReference>
<sequence>MSAIRNNVFKLNNSVIRTSIRNKVTLPELKYKFTDLEPFISADLNTLHYTKHHQTYVNGINDALEQHAAAKAAGDLKKCVDLQQNIKFHGGGYQNHCLYWESLAPQSQGGGKLPNENSAFYKAVINQYGSFEKLIKIANTQLAGVQGSGWVFICKNTNNGAVEVVQRYNHETASGHLKPLLALDAWEHAYYLQYKNVKVEFFSAIWNVINWEFAAKKFDA</sequence>
<evidence type="ECO:0000259" key="9">
    <source>
        <dbReference type="Pfam" id="PF00081"/>
    </source>
</evidence>
<evidence type="ECO:0000313" key="11">
    <source>
        <dbReference type="EMBL" id="GMM47150.1"/>
    </source>
</evidence>
<dbReference type="Gene3D" id="3.55.40.20">
    <property type="entry name" value="Iron/manganese superoxide dismutase, C-terminal domain"/>
    <property type="match status" value="1"/>
</dbReference>
<reference evidence="11 12" key="1">
    <citation type="journal article" date="2023" name="Elife">
        <title>Identification of key yeast species and microbe-microbe interactions impacting larval growth of Drosophila in the wild.</title>
        <authorList>
            <person name="Mure A."/>
            <person name="Sugiura Y."/>
            <person name="Maeda R."/>
            <person name="Honda K."/>
            <person name="Sakurai N."/>
            <person name="Takahashi Y."/>
            <person name="Watada M."/>
            <person name="Katoh T."/>
            <person name="Gotoh A."/>
            <person name="Gotoh Y."/>
            <person name="Taniguchi I."/>
            <person name="Nakamura K."/>
            <person name="Hayashi T."/>
            <person name="Katayama T."/>
            <person name="Uemura T."/>
            <person name="Hattori Y."/>
        </authorList>
    </citation>
    <scope>NUCLEOTIDE SEQUENCE [LARGE SCALE GENOMIC DNA]</scope>
    <source>
        <strain evidence="11 12">PK-24</strain>
    </source>
</reference>
<feature type="binding site" evidence="7">
    <location>
        <position position="184"/>
    </location>
    <ligand>
        <name>Mn(2+)</name>
        <dbReference type="ChEBI" id="CHEBI:29035"/>
    </ligand>
</feature>
<comment type="similarity">
    <text evidence="1 8">Belongs to the iron/manganese superoxide dismutase family.</text>
</comment>
<dbReference type="EMBL" id="BTGB01000005">
    <property type="protein sequence ID" value="GMM47150.1"/>
    <property type="molecule type" value="Genomic_DNA"/>
</dbReference>
<evidence type="ECO:0000259" key="10">
    <source>
        <dbReference type="Pfam" id="PF02777"/>
    </source>
</evidence>
<evidence type="ECO:0000256" key="4">
    <source>
        <dbReference type="ARBA" id="ARBA00022862"/>
    </source>
</evidence>
<proteinExistence type="inferred from homology"/>
<evidence type="ECO:0000256" key="6">
    <source>
        <dbReference type="ARBA" id="ARBA00049204"/>
    </source>
</evidence>
<dbReference type="PIRSF" id="PIRSF000349">
    <property type="entry name" value="SODismutase"/>
    <property type="match status" value="1"/>
</dbReference>
<dbReference type="InterPro" id="IPR019831">
    <property type="entry name" value="Mn/Fe_SOD_N"/>
</dbReference>
<dbReference type="InterPro" id="IPR050265">
    <property type="entry name" value="Fe/Mn_Superoxide_Dismutase"/>
</dbReference>
<keyword evidence="12" id="KW-1185">Reference proteome</keyword>
<feature type="domain" description="Manganese/iron superoxide dismutase C-terminal" evidence="10">
    <location>
        <begin position="119"/>
        <end position="216"/>
    </location>
</feature>
<protein>
    <recommendedName>
        <fullName evidence="2 8">Superoxide dismutase</fullName>
        <ecNumber evidence="2 8">1.15.1.1</ecNumber>
    </recommendedName>
</protein>
<gene>
    <name evidence="11" type="ORF">DAPK24_037250</name>
</gene>
<feature type="domain" description="Manganese/iron superoxide dismutase N-terminal" evidence="9">
    <location>
        <begin position="25"/>
        <end position="103"/>
    </location>
</feature>
<evidence type="ECO:0000256" key="1">
    <source>
        <dbReference type="ARBA" id="ARBA00008714"/>
    </source>
</evidence>
<keyword evidence="4" id="KW-0049">Antioxidant</keyword>
<dbReference type="PANTHER" id="PTHR11404">
    <property type="entry name" value="SUPEROXIDE DISMUTASE 2"/>
    <property type="match status" value="1"/>
</dbReference>
<dbReference type="EC" id="1.15.1.1" evidence="2 8"/>
<keyword evidence="3 7" id="KW-0479">Metal-binding</keyword>
<comment type="function">
    <text evidence="8">Destroys radicals which are normally produced within the cells and which are toxic to biological systems.</text>
</comment>
<dbReference type="Pfam" id="PF00081">
    <property type="entry name" value="Sod_Fe_N"/>
    <property type="match status" value="1"/>
</dbReference>
<comment type="catalytic activity">
    <reaction evidence="6 8">
        <text>2 superoxide + 2 H(+) = H2O2 + O2</text>
        <dbReference type="Rhea" id="RHEA:20696"/>
        <dbReference type="ChEBI" id="CHEBI:15378"/>
        <dbReference type="ChEBI" id="CHEBI:15379"/>
        <dbReference type="ChEBI" id="CHEBI:16240"/>
        <dbReference type="ChEBI" id="CHEBI:18421"/>
        <dbReference type="EC" id="1.15.1.1"/>
    </reaction>
</comment>
<feature type="binding site" evidence="7">
    <location>
        <position position="188"/>
    </location>
    <ligand>
        <name>Mn(2+)</name>
        <dbReference type="ChEBI" id="CHEBI:29035"/>
    </ligand>
</feature>
<dbReference type="InterPro" id="IPR036314">
    <property type="entry name" value="SOD_C_sf"/>
</dbReference>
<organism evidence="11 12">
    <name type="scientific">Pichia kluyveri</name>
    <name type="common">Yeast</name>
    <dbReference type="NCBI Taxonomy" id="36015"/>
    <lineage>
        <taxon>Eukaryota</taxon>
        <taxon>Fungi</taxon>
        <taxon>Dikarya</taxon>
        <taxon>Ascomycota</taxon>
        <taxon>Saccharomycotina</taxon>
        <taxon>Pichiomycetes</taxon>
        <taxon>Pichiales</taxon>
        <taxon>Pichiaceae</taxon>
        <taxon>Pichia</taxon>
    </lineage>
</organism>
<dbReference type="GO" id="GO:0004784">
    <property type="term" value="F:superoxide dismutase activity"/>
    <property type="evidence" value="ECO:0007669"/>
    <property type="project" value="UniProtKB-EC"/>
</dbReference>
<accession>A0AAV5R759</accession>
<feature type="binding site" evidence="7">
    <location>
        <position position="96"/>
    </location>
    <ligand>
        <name>Mn(2+)</name>
        <dbReference type="ChEBI" id="CHEBI:29035"/>
    </ligand>
</feature>
<dbReference type="InterPro" id="IPR019833">
    <property type="entry name" value="Mn/Fe_SOD_BS"/>
</dbReference>
<dbReference type="SUPFAM" id="SSF54719">
    <property type="entry name" value="Fe,Mn superoxide dismutase (SOD), C-terminal domain"/>
    <property type="match status" value="1"/>
</dbReference>
<keyword evidence="5 8" id="KW-0560">Oxidoreductase</keyword>
<dbReference type="InterPro" id="IPR036324">
    <property type="entry name" value="Mn/Fe_SOD_N_sf"/>
</dbReference>
<dbReference type="GO" id="GO:0030145">
    <property type="term" value="F:manganese ion binding"/>
    <property type="evidence" value="ECO:0007669"/>
    <property type="project" value="TreeGrafter"/>
</dbReference>
<evidence type="ECO:0000313" key="12">
    <source>
        <dbReference type="Proteomes" id="UP001378960"/>
    </source>
</evidence>
<dbReference type="PRINTS" id="PR01703">
    <property type="entry name" value="MNSODISMTASE"/>
</dbReference>
<dbReference type="AlphaFoldDB" id="A0AAV5R759"/>
<dbReference type="PROSITE" id="PS00088">
    <property type="entry name" value="SOD_MN"/>
    <property type="match status" value="1"/>
</dbReference>
<evidence type="ECO:0000256" key="8">
    <source>
        <dbReference type="RuleBase" id="RU000414"/>
    </source>
</evidence>
<evidence type="ECO:0000256" key="5">
    <source>
        <dbReference type="ARBA" id="ARBA00023002"/>
    </source>
</evidence>
<dbReference type="InterPro" id="IPR019832">
    <property type="entry name" value="Mn/Fe_SOD_C"/>
</dbReference>
<name>A0AAV5R759_PICKL</name>
<dbReference type="GO" id="GO:0005739">
    <property type="term" value="C:mitochondrion"/>
    <property type="evidence" value="ECO:0007669"/>
    <property type="project" value="TreeGrafter"/>
</dbReference>
<dbReference type="InterPro" id="IPR001189">
    <property type="entry name" value="Mn/Fe_SOD"/>
</dbReference>